<dbReference type="PANTHER" id="PTHR12788:SF10">
    <property type="entry name" value="PROTEIN-TYROSINE SULFOTRANSFERASE"/>
    <property type="match status" value="1"/>
</dbReference>
<evidence type="ECO:0008006" key="3">
    <source>
        <dbReference type="Google" id="ProtNLM"/>
    </source>
</evidence>
<dbReference type="InterPro" id="IPR026634">
    <property type="entry name" value="TPST-like"/>
</dbReference>
<proteinExistence type="predicted"/>
<dbReference type="Pfam" id="PF13469">
    <property type="entry name" value="Sulfotransfer_3"/>
    <property type="match status" value="1"/>
</dbReference>
<reference evidence="2" key="1">
    <citation type="submission" date="2018-06" db="EMBL/GenBank/DDBJ databases">
        <authorList>
            <person name="Zhirakovskaya E."/>
        </authorList>
    </citation>
    <scope>NUCLEOTIDE SEQUENCE</scope>
</reference>
<dbReference type="Pfam" id="PF13174">
    <property type="entry name" value="TPR_6"/>
    <property type="match status" value="1"/>
</dbReference>
<protein>
    <recommendedName>
        <fullName evidence="3">TPR domain/sulfotransferase domain protein</fullName>
    </recommendedName>
</protein>
<dbReference type="SUPFAM" id="SSF52540">
    <property type="entry name" value="P-loop containing nucleoside triphosphate hydrolases"/>
    <property type="match status" value="1"/>
</dbReference>
<dbReference type="PROSITE" id="PS50005">
    <property type="entry name" value="TPR"/>
    <property type="match status" value="1"/>
</dbReference>
<dbReference type="PANTHER" id="PTHR12788">
    <property type="entry name" value="PROTEIN-TYROSINE SULFOTRANSFERASE 2"/>
    <property type="match status" value="1"/>
</dbReference>
<dbReference type="GO" id="GO:0008476">
    <property type="term" value="F:protein-tyrosine sulfotransferase activity"/>
    <property type="evidence" value="ECO:0007669"/>
    <property type="project" value="InterPro"/>
</dbReference>
<dbReference type="InterPro" id="IPR011990">
    <property type="entry name" value="TPR-like_helical_dom_sf"/>
</dbReference>
<dbReference type="InterPro" id="IPR027417">
    <property type="entry name" value="P-loop_NTPase"/>
</dbReference>
<dbReference type="EMBL" id="UOGK01000773">
    <property type="protein sequence ID" value="VAX42875.1"/>
    <property type="molecule type" value="Genomic_DNA"/>
</dbReference>
<dbReference type="InterPro" id="IPR019734">
    <property type="entry name" value="TPR_rpt"/>
</dbReference>
<name>A0A3B1E7J4_9ZZZZ</name>
<evidence type="ECO:0000313" key="2">
    <source>
        <dbReference type="EMBL" id="VAX42875.1"/>
    </source>
</evidence>
<gene>
    <name evidence="2" type="ORF">MNBD_PLANCTO03-260</name>
</gene>
<keyword evidence="1" id="KW-0808">Transferase</keyword>
<dbReference type="Gene3D" id="1.25.40.10">
    <property type="entry name" value="Tetratricopeptide repeat domain"/>
    <property type="match status" value="2"/>
</dbReference>
<dbReference type="SMART" id="SM00028">
    <property type="entry name" value="TPR"/>
    <property type="match status" value="4"/>
</dbReference>
<dbReference type="AlphaFoldDB" id="A0A3B1E7J4"/>
<feature type="non-terminal residue" evidence="2">
    <location>
        <position position="1"/>
    </location>
</feature>
<sequence length="454" mass="50588">DAPEVLLHLANALSTAGHAAPAESVLHEYLEHHPNSIPGLNALAGVLEHQNRLDDATEIARRVLELDAGNDAALGMLARSLRAAGRYDEAFAVLKPVIDQEPTPERIMILAPIYLATKRFDDCLHLIESLLDSHDLPTPTKASTIFLLAEAHAGLGDRERAFLAYQRANALYPASFNRERFEQRYDQIRDAFTPDTLHASPRANLDASRCVFIVGMPRSGTSLIEQILDAHPRAHGCGELIELSHIIDGLAEQQHAKAPACLANLSQSELTKAGNRYLDHITSHAPDADLLIDKLPHNFEYLGLIHRMLPGAHIIHCTRNPIDTCLSCYFTPLSIWHAYSNDLTNLGFAYAQYTNLMQYWQDTCCLPCLDVQYESVITDIEAQARRILGFVGLPWNDACLRFYESTRTVTTASVDQVRQPIYTSSVERWRQYEHHLAPLIDALRTAGVELPGID</sequence>
<dbReference type="Pfam" id="PF14559">
    <property type="entry name" value="TPR_19"/>
    <property type="match status" value="1"/>
</dbReference>
<dbReference type="SUPFAM" id="SSF48452">
    <property type="entry name" value="TPR-like"/>
    <property type="match status" value="1"/>
</dbReference>
<dbReference type="Gene3D" id="3.40.50.300">
    <property type="entry name" value="P-loop containing nucleotide triphosphate hydrolases"/>
    <property type="match status" value="1"/>
</dbReference>
<accession>A0A3B1E7J4</accession>
<organism evidence="2">
    <name type="scientific">hydrothermal vent metagenome</name>
    <dbReference type="NCBI Taxonomy" id="652676"/>
    <lineage>
        <taxon>unclassified sequences</taxon>
        <taxon>metagenomes</taxon>
        <taxon>ecological metagenomes</taxon>
    </lineage>
</organism>
<dbReference type="GO" id="GO:0005794">
    <property type="term" value="C:Golgi apparatus"/>
    <property type="evidence" value="ECO:0007669"/>
    <property type="project" value="TreeGrafter"/>
</dbReference>
<evidence type="ECO:0000256" key="1">
    <source>
        <dbReference type="ARBA" id="ARBA00022679"/>
    </source>
</evidence>